<evidence type="ECO:0000256" key="5">
    <source>
        <dbReference type="SAM" id="MobiDB-lite"/>
    </source>
</evidence>
<gene>
    <name evidence="7" type="ORF">GCM10011333_24070</name>
</gene>
<dbReference type="RefSeq" id="WP_229745121.1">
    <property type="nucleotide sequence ID" value="NZ_BMFY01000010.1"/>
</dbReference>
<comment type="similarity">
    <text evidence="2">Belongs to the bacterial solute-binding protein 8 family.</text>
</comment>
<dbReference type="InterPro" id="IPR051313">
    <property type="entry name" value="Bact_iron-sidero_bind"/>
</dbReference>
<dbReference type="PANTHER" id="PTHR30532:SF25">
    <property type="entry name" value="IRON(III) DICITRATE-BINDING PERIPLASMIC PROTEIN"/>
    <property type="match status" value="1"/>
</dbReference>
<dbReference type="GO" id="GO:1901678">
    <property type="term" value="P:iron coordination entity transport"/>
    <property type="evidence" value="ECO:0007669"/>
    <property type="project" value="UniProtKB-ARBA"/>
</dbReference>
<feature type="region of interest" description="Disordered" evidence="5">
    <location>
        <begin position="33"/>
        <end position="69"/>
    </location>
</feature>
<comment type="subcellular location">
    <subcellularLocation>
        <location evidence="1">Cell envelope</location>
    </subcellularLocation>
</comment>
<evidence type="ECO:0000256" key="1">
    <source>
        <dbReference type="ARBA" id="ARBA00004196"/>
    </source>
</evidence>
<comment type="caution">
    <text evidence="7">The sequence shown here is derived from an EMBL/GenBank/DDBJ whole genome shotgun (WGS) entry which is preliminary data.</text>
</comment>
<dbReference type="Pfam" id="PF01497">
    <property type="entry name" value="Peripla_BP_2"/>
    <property type="match status" value="1"/>
</dbReference>
<evidence type="ECO:0000313" key="8">
    <source>
        <dbReference type="Proteomes" id="UP000616114"/>
    </source>
</evidence>
<dbReference type="AlphaFoldDB" id="A0A8J2TZD4"/>
<keyword evidence="3" id="KW-0813">Transport</keyword>
<name>A0A8J2TZD4_9MICO</name>
<evidence type="ECO:0000256" key="2">
    <source>
        <dbReference type="ARBA" id="ARBA00008814"/>
    </source>
</evidence>
<dbReference type="GO" id="GO:0030288">
    <property type="term" value="C:outer membrane-bounded periplasmic space"/>
    <property type="evidence" value="ECO:0007669"/>
    <property type="project" value="TreeGrafter"/>
</dbReference>
<protein>
    <submittedName>
        <fullName evidence="7">ABC transporter substrate-binding protein</fullName>
    </submittedName>
</protein>
<organism evidence="7 8">
    <name type="scientific">Sediminivirga luteola</name>
    <dbReference type="NCBI Taxonomy" id="1774748"/>
    <lineage>
        <taxon>Bacteria</taxon>
        <taxon>Bacillati</taxon>
        <taxon>Actinomycetota</taxon>
        <taxon>Actinomycetes</taxon>
        <taxon>Micrococcales</taxon>
        <taxon>Brevibacteriaceae</taxon>
        <taxon>Sediminivirga</taxon>
    </lineage>
</organism>
<reference evidence="7" key="2">
    <citation type="submission" date="2020-09" db="EMBL/GenBank/DDBJ databases">
        <authorList>
            <person name="Sun Q."/>
            <person name="Zhou Y."/>
        </authorList>
    </citation>
    <scope>NUCLEOTIDE SEQUENCE</scope>
    <source>
        <strain evidence="7">CGMCC 1.12785</strain>
    </source>
</reference>
<dbReference type="PROSITE" id="PS50983">
    <property type="entry name" value="FE_B12_PBP"/>
    <property type="match status" value="1"/>
</dbReference>
<dbReference type="SUPFAM" id="SSF53807">
    <property type="entry name" value="Helical backbone' metal receptor"/>
    <property type="match status" value="1"/>
</dbReference>
<dbReference type="InterPro" id="IPR002491">
    <property type="entry name" value="ABC_transptr_periplasmic_BD"/>
</dbReference>
<proteinExistence type="inferred from homology"/>
<keyword evidence="8" id="KW-1185">Reference proteome</keyword>
<reference evidence="7" key="1">
    <citation type="journal article" date="2014" name="Int. J. Syst. Evol. Microbiol.">
        <title>Complete genome sequence of Corynebacterium casei LMG S-19264T (=DSM 44701T), isolated from a smear-ripened cheese.</title>
        <authorList>
            <consortium name="US DOE Joint Genome Institute (JGI-PGF)"/>
            <person name="Walter F."/>
            <person name="Albersmeier A."/>
            <person name="Kalinowski J."/>
            <person name="Ruckert C."/>
        </authorList>
    </citation>
    <scope>NUCLEOTIDE SEQUENCE</scope>
    <source>
        <strain evidence="7">CGMCC 1.12785</strain>
    </source>
</reference>
<sequence length="348" mass="36741">MTILLPASHRTMSHGIAAVITSTLILAGCTAESTTENVSSAPDPVESTEYTTPRTMPEGKGSGERDGVFPRTVTHFAGETTLEDEPERVVVISTGQADAMLSLGIVPVGSTAGDGAEMIPQYLYETYPQLKDELDSVTHVGSRVEPELESIANLDPDLIVLNLAGKDDADVFYADASEIAPTVATQGTGLYWKQDFLLLADAVGKTEQAQGWLDDYHADAAAFGARVEGAPTVSFLRKNGDRTRVFGIASFSGSVAEDAGLSRPEAQSFTDETSVDISAELLGQADGDWIFYGVQGGDDTELTSLGLWPSLGAVEKGQAVSVDDDVFYLNVGPTAARGVLSVLQEELA</sequence>
<accession>A0A8J2TZD4</accession>
<dbReference type="Proteomes" id="UP000616114">
    <property type="component" value="Unassembled WGS sequence"/>
</dbReference>
<keyword evidence="4" id="KW-0732">Signal</keyword>
<dbReference type="CDD" id="cd01146">
    <property type="entry name" value="FhuD"/>
    <property type="match status" value="1"/>
</dbReference>
<evidence type="ECO:0000256" key="3">
    <source>
        <dbReference type="ARBA" id="ARBA00022448"/>
    </source>
</evidence>
<dbReference type="Gene3D" id="3.40.50.1980">
    <property type="entry name" value="Nitrogenase molybdenum iron protein domain"/>
    <property type="match status" value="2"/>
</dbReference>
<evidence type="ECO:0000313" key="7">
    <source>
        <dbReference type="EMBL" id="GGA20118.1"/>
    </source>
</evidence>
<dbReference type="EMBL" id="BMFY01000010">
    <property type="protein sequence ID" value="GGA20118.1"/>
    <property type="molecule type" value="Genomic_DNA"/>
</dbReference>
<feature type="domain" description="Fe/B12 periplasmic-binding" evidence="6">
    <location>
        <begin position="88"/>
        <end position="348"/>
    </location>
</feature>
<evidence type="ECO:0000259" key="6">
    <source>
        <dbReference type="PROSITE" id="PS50983"/>
    </source>
</evidence>
<dbReference type="PANTHER" id="PTHR30532">
    <property type="entry name" value="IRON III DICITRATE-BINDING PERIPLASMIC PROTEIN"/>
    <property type="match status" value="1"/>
</dbReference>
<evidence type="ECO:0000256" key="4">
    <source>
        <dbReference type="ARBA" id="ARBA00022729"/>
    </source>
</evidence>